<dbReference type="InterPro" id="IPR038765">
    <property type="entry name" value="Papain-like_cys_pep_sf"/>
</dbReference>
<keyword evidence="6 7" id="KW-0788">Thiol protease</keyword>
<dbReference type="InterPro" id="IPR028889">
    <property type="entry name" value="USP"/>
</dbReference>
<comment type="similarity">
    <text evidence="2 7">Belongs to the peptidase C19 family.</text>
</comment>
<evidence type="ECO:0000256" key="7">
    <source>
        <dbReference type="RuleBase" id="RU366025"/>
    </source>
</evidence>
<sequence length="574" mass="64219">MKIQGQVYQNDMIHLFQHGFRAISGSKLVSASWFRISVAGFLGIAGFVLALRRDGKLDKFNWLNKSEDPSQRLLLVPGLQNLGNNCFLNVILQALASCSCFQSYLQKAIEECEGSGDEDLGDNVPLAVALASLLEELSVVGEARGVLSPRRVMLSISHYIPNFNLTAQQDAAEAFLHLLSSLREEFACSNDISYRSLLEFCSSSCRIITPKQGDYFREQERWQQNFVGPFDGILGSILTCQSCSSQISLNFEAFHSLLLSPVVDTGSFIIVQCSLGDCLKQVTVAEQVENYRCTNCWHIASVKFLSAMGGNETEIEKLRTCTEQDVCDCRKVFGQDTFPWSNKFSYALQQISIARSPKILCIHLKRVSINIFGEQVKLQGHVSFPLILDLSPFMTSGVAIKTRDKIFQRGQAHPRYQKPSFHTEISNIQYDTTRNLNYFYTATRGGLFSSDAQDLPLESNFNQTGDCSEALHTDVEMQPDEQVSESSQVVPPSTCLYRLVSVVEHFGRAGSGHYTVYRSARAPSDTFKDEFATPLEPDSDCWFCISDSEVHRVPEQDVLAAEASLLFYEKILQD</sequence>
<dbReference type="InterPro" id="IPR050164">
    <property type="entry name" value="Peptidase_C19"/>
</dbReference>
<dbReference type="PROSITE" id="PS00973">
    <property type="entry name" value="USP_2"/>
    <property type="match status" value="1"/>
</dbReference>
<dbReference type="PANTHER" id="PTHR24006">
    <property type="entry name" value="UBIQUITIN CARBOXYL-TERMINAL HYDROLASE"/>
    <property type="match status" value="1"/>
</dbReference>
<feature type="domain" description="USP" evidence="9">
    <location>
        <begin position="77"/>
        <end position="571"/>
    </location>
</feature>
<accession>A0AA87ZEX7</accession>
<keyword evidence="8" id="KW-0472">Membrane</keyword>
<keyword evidence="8" id="KW-0812">Transmembrane</keyword>
<protein>
    <recommendedName>
        <fullName evidence="7">Ubiquitin carboxyl-terminal hydrolase</fullName>
        <ecNumber evidence="7">3.4.19.12</ecNumber>
    </recommendedName>
</protein>
<evidence type="ECO:0000259" key="9">
    <source>
        <dbReference type="PROSITE" id="PS50235"/>
    </source>
</evidence>
<evidence type="ECO:0000256" key="2">
    <source>
        <dbReference type="ARBA" id="ARBA00009085"/>
    </source>
</evidence>
<keyword evidence="4 7" id="KW-0833">Ubl conjugation pathway</keyword>
<organism evidence="10 11">
    <name type="scientific">Ficus carica</name>
    <name type="common">Common fig</name>
    <dbReference type="NCBI Taxonomy" id="3494"/>
    <lineage>
        <taxon>Eukaryota</taxon>
        <taxon>Viridiplantae</taxon>
        <taxon>Streptophyta</taxon>
        <taxon>Embryophyta</taxon>
        <taxon>Tracheophyta</taxon>
        <taxon>Spermatophyta</taxon>
        <taxon>Magnoliopsida</taxon>
        <taxon>eudicotyledons</taxon>
        <taxon>Gunneridae</taxon>
        <taxon>Pentapetalae</taxon>
        <taxon>rosids</taxon>
        <taxon>fabids</taxon>
        <taxon>Rosales</taxon>
        <taxon>Moraceae</taxon>
        <taxon>Ficeae</taxon>
        <taxon>Ficus</taxon>
    </lineage>
</organism>
<evidence type="ECO:0000313" key="10">
    <source>
        <dbReference type="EMBL" id="GMN33382.1"/>
    </source>
</evidence>
<dbReference type="AlphaFoldDB" id="A0AA87ZEX7"/>
<evidence type="ECO:0000256" key="1">
    <source>
        <dbReference type="ARBA" id="ARBA00000707"/>
    </source>
</evidence>
<dbReference type="InterPro" id="IPR001394">
    <property type="entry name" value="Peptidase_C19_UCH"/>
</dbReference>
<dbReference type="EC" id="3.4.19.12" evidence="7"/>
<evidence type="ECO:0000256" key="5">
    <source>
        <dbReference type="ARBA" id="ARBA00022801"/>
    </source>
</evidence>
<dbReference type="GO" id="GO:0004843">
    <property type="term" value="F:cysteine-type deubiquitinase activity"/>
    <property type="evidence" value="ECO:0007669"/>
    <property type="project" value="UniProtKB-UniRule"/>
</dbReference>
<dbReference type="EMBL" id="BTGU01000004">
    <property type="protein sequence ID" value="GMN33382.1"/>
    <property type="molecule type" value="Genomic_DNA"/>
</dbReference>
<feature type="transmembrane region" description="Helical" evidence="8">
    <location>
        <begin position="33"/>
        <end position="51"/>
    </location>
</feature>
<dbReference type="PROSITE" id="PS00972">
    <property type="entry name" value="USP_1"/>
    <property type="match status" value="1"/>
</dbReference>
<dbReference type="GO" id="GO:0005634">
    <property type="term" value="C:nucleus"/>
    <property type="evidence" value="ECO:0007669"/>
    <property type="project" value="TreeGrafter"/>
</dbReference>
<name>A0AA87ZEX7_FICCA</name>
<comment type="catalytic activity">
    <reaction evidence="1 7">
        <text>Thiol-dependent hydrolysis of ester, thioester, amide, peptide and isopeptide bonds formed by the C-terminal Gly of ubiquitin (a 76-residue protein attached to proteins as an intracellular targeting signal).</text>
        <dbReference type="EC" id="3.4.19.12"/>
    </reaction>
</comment>
<gene>
    <name evidence="10" type="ORF">TIFTF001_004120</name>
</gene>
<dbReference type="GO" id="GO:0006508">
    <property type="term" value="P:proteolysis"/>
    <property type="evidence" value="ECO:0007669"/>
    <property type="project" value="UniProtKB-KW"/>
</dbReference>
<dbReference type="Proteomes" id="UP001187192">
    <property type="component" value="Unassembled WGS sequence"/>
</dbReference>
<dbReference type="Gene3D" id="3.90.70.10">
    <property type="entry name" value="Cysteine proteinases"/>
    <property type="match status" value="1"/>
</dbReference>
<evidence type="ECO:0000256" key="6">
    <source>
        <dbReference type="ARBA" id="ARBA00022807"/>
    </source>
</evidence>
<dbReference type="PANTHER" id="PTHR24006:SF888">
    <property type="entry name" value="UBIQUITIN CARBOXYL-TERMINAL HYDROLASE 30"/>
    <property type="match status" value="1"/>
</dbReference>
<keyword evidence="3 7" id="KW-0645">Protease</keyword>
<dbReference type="InterPro" id="IPR018200">
    <property type="entry name" value="USP_CS"/>
</dbReference>
<keyword evidence="11" id="KW-1185">Reference proteome</keyword>
<dbReference type="GO" id="GO:0016579">
    <property type="term" value="P:protein deubiquitination"/>
    <property type="evidence" value="ECO:0007669"/>
    <property type="project" value="InterPro"/>
</dbReference>
<evidence type="ECO:0000313" key="11">
    <source>
        <dbReference type="Proteomes" id="UP001187192"/>
    </source>
</evidence>
<dbReference type="PROSITE" id="PS50235">
    <property type="entry name" value="USP_3"/>
    <property type="match status" value="1"/>
</dbReference>
<reference evidence="10" key="1">
    <citation type="submission" date="2023-07" db="EMBL/GenBank/DDBJ databases">
        <title>draft genome sequence of fig (Ficus carica).</title>
        <authorList>
            <person name="Takahashi T."/>
            <person name="Nishimura K."/>
        </authorList>
    </citation>
    <scope>NUCLEOTIDE SEQUENCE</scope>
</reference>
<comment type="function">
    <text evidence="7">Recognizes and hydrolyzes the peptide bond at the C-terminal Gly of ubiquitin. Involved in the processing of poly-ubiquitin precursors as well as that of ubiquitinated proteins.</text>
</comment>
<evidence type="ECO:0000256" key="4">
    <source>
        <dbReference type="ARBA" id="ARBA00022786"/>
    </source>
</evidence>
<dbReference type="SUPFAM" id="SSF54001">
    <property type="entry name" value="Cysteine proteinases"/>
    <property type="match status" value="1"/>
</dbReference>
<dbReference type="GO" id="GO:0005829">
    <property type="term" value="C:cytosol"/>
    <property type="evidence" value="ECO:0007669"/>
    <property type="project" value="TreeGrafter"/>
</dbReference>
<keyword evidence="5 7" id="KW-0378">Hydrolase</keyword>
<evidence type="ECO:0000256" key="3">
    <source>
        <dbReference type="ARBA" id="ARBA00022670"/>
    </source>
</evidence>
<dbReference type="Pfam" id="PF00443">
    <property type="entry name" value="UCH"/>
    <property type="match status" value="1"/>
</dbReference>
<proteinExistence type="inferred from homology"/>
<dbReference type="CDD" id="cd02662">
    <property type="entry name" value="Peptidase_C19F"/>
    <property type="match status" value="1"/>
</dbReference>
<comment type="caution">
    <text evidence="10">The sequence shown here is derived from an EMBL/GenBank/DDBJ whole genome shotgun (WGS) entry which is preliminary data.</text>
</comment>
<keyword evidence="8" id="KW-1133">Transmembrane helix</keyword>
<evidence type="ECO:0000256" key="8">
    <source>
        <dbReference type="SAM" id="Phobius"/>
    </source>
</evidence>